<keyword evidence="11" id="KW-1185">Reference proteome</keyword>
<sequence>MDDSLLLAINTTWWPNENDSINEDVNQSILASTADPAFVRFRDESRFWVQRVIVLTRRGMRSSTNAYLTALAIADLVYLLCVFWLSLRHYPHVKEDLSLSNFYAYTWPYSLWLTDATSEYDAYLILPYLITEQSMTASRQLYRFVYPNTSVWLIVTFTVERYIVVSHPIRSRMLCTESRARRVIVAVYLICFTATLSTPFEWTILEMTDPVTNVTKAEITPSYLGNDETYQTVYYWFTSITFVLLPLTLLIVFNSFLIHSVRQSQKLRQIMTQRQTITKSDREERAASNEIRITITLIAVVIMFLVCQLPTAATLIYNIFHDPSPQSDEEAVLRALGNIFNCLVFVNAACNFLLYCALSDKYRRTFMRTFCRCIYRPASHFFTQVEDTGHHANHHSRQASVCVNQRDRYAPGRPGPTLQTSATQSPVNGSYLAIPDGRESIGCQASSPSVARRPFVGQPGRSLRSTSLQSNSCDDQTNTMLTTNPLLISKITSSEPASGTRWPLKWWRPMATRRKIPSNTKPSNILIKVTSDAVEETSHEPQPSEQSSLKQISDGEIAFV</sequence>
<dbReference type="CDD" id="cd14978">
    <property type="entry name" value="7tmA_FMRFamide_R-like"/>
    <property type="match status" value="1"/>
</dbReference>
<keyword evidence="6" id="KW-0297">G-protein coupled receptor</keyword>
<dbReference type="InterPro" id="IPR000276">
    <property type="entry name" value="GPCR_Rhodpsn"/>
</dbReference>
<evidence type="ECO:0000256" key="8">
    <source>
        <dbReference type="SAM" id="Phobius"/>
    </source>
</evidence>
<evidence type="ECO:0000256" key="5">
    <source>
        <dbReference type="ARBA" id="ARBA00023136"/>
    </source>
</evidence>
<feature type="transmembrane region" description="Helical" evidence="8">
    <location>
        <begin position="295"/>
        <end position="320"/>
    </location>
</feature>
<dbReference type="PANTHER" id="PTHR46641:SF22">
    <property type="entry name" value="PROCTOLIN RECEPTOR, ISOFORM A"/>
    <property type="match status" value="1"/>
</dbReference>
<dbReference type="PRINTS" id="PR00237">
    <property type="entry name" value="GPCRRHODOPSN"/>
</dbReference>
<feature type="domain" description="G-protein coupled receptors family 1 profile" evidence="9">
    <location>
        <begin position="45"/>
        <end position="355"/>
    </location>
</feature>
<comment type="caution">
    <text evidence="10">The sequence shown here is derived from an EMBL/GenBank/DDBJ whole genome shotgun (WGS) entry which is preliminary data.</text>
</comment>
<keyword evidence="6" id="KW-0807">Transducer</keyword>
<feature type="transmembrane region" description="Helical" evidence="8">
    <location>
        <begin position="66"/>
        <end position="87"/>
    </location>
</feature>
<dbReference type="PROSITE" id="PS00237">
    <property type="entry name" value="G_PROTEIN_RECEP_F1_1"/>
    <property type="match status" value="1"/>
</dbReference>
<evidence type="ECO:0000313" key="10">
    <source>
        <dbReference type="EMBL" id="KAI9551679.1"/>
    </source>
</evidence>
<dbReference type="AlphaFoldDB" id="A0AAD5KGY5"/>
<name>A0AAD5KGY5_9CRUS</name>
<dbReference type="InterPro" id="IPR017452">
    <property type="entry name" value="GPCR_Rhodpsn_7TM"/>
</dbReference>
<feature type="compositionally biased region" description="Polar residues" evidence="7">
    <location>
        <begin position="540"/>
        <end position="551"/>
    </location>
</feature>
<dbReference type="GO" id="GO:0004930">
    <property type="term" value="F:G protein-coupled receptor activity"/>
    <property type="evidence" value="ECO:0007669"/>
    <property type="project" value="UniProtKB-KW"/>
</dbReference>
<comment type="subcellular location">
    <subcellularLocation>
        <location evidence="1">Membrane</location>
    </subcellularLocation>
</comment>
<evidence type="ECO:0000256" key="7">
    <source>
        <dbReference type="SAM" id="MobiDB-lite"/>
    </source>
</evidence>
<keyword evidence="6 10" id="KW-0675">Receptor</keyword>
<feature type="compositionally biased region" description="Polar residues" evidence="7">
    <location>
        <begin position="463"/>
        <end position="478"/>
    </location>
</feature>
<dbReference type="InterPro" id="IPR052954">
    <property type="entry name" value="GPCR-Ligand_Int"/>
</dbReference>
<dbReference type="GO" id="GO:0016020">
    <property type="term" value="C:membrane"/>
    <property type="evidence" value="ECO:0007669"/>
    <property type="project" value="UniProtKB-SubCell"/>
</dbReference>
<feature type="transmembrane region" description="Helical" evidence="8">
    <location>
        <begin position="185"/>
        <end position="205"/>
    </location>
</feature>
<evidence type="ECO:0000256" key="3">
    <source>
        <dbReference type="ARBA" id="ARBA00022692"/>
    </source>
</evidence>
<comment type="similarity">
    <text evidence="2 6">Belongs to the G-protein coupled receptor 1 family.</text>
</comment>
<dbReference type="EMBL" id="WJBH02000010">
    <property type="protein sequence ID" value="KAI9551679.1"/>
    <property type="molecule type" value="Genomic_DNA"/>
</dbReference>
<dbReference type="PANTHER" id="PTHR46641">
    <property type="entry name" value="FMRFAMIDE RECEPTOR-RELATED"/>
    <property type="match status" value="1"/>
</dbReference>
<dbReference type="SUPFAM" id="SSF81321">
    <property type="entry name" value="Family A G protein-coupled receptor-like"/>
    <property type="match status" value="1"/>
</dbReference>
<evidence type="ECO:0000256" key="1">
    <source>
        <dbReference type="ARBA" id="ARBA00004370"/>
    </source>
</evidence>
<dbReference type="Proteomes" id="UP000820818">
    <property type="component" value="Linkage Group LG10"/>
</dbReference>
<dbReference type="Pfam" id="PF00001">
    <property type="entry name" value="7tm_1"/>
    <property type="match status" value="1"/>
</dbReference>
<feature type="transmembrane region" description="Helical" evidence="8">
    <location>
        <begin position="144"/>
        <end position="164"/>
    </location>
</feature>
<feature type="region of interest" description="Disordered" evidence="7">
    <location>
        <begin position="530"/>
        <end position="560"/>
    </location>
</feature>
<evidence type="ECO:0000256" key="2">
    <source>
        <dbReference type="ARBA" id="ARBA00010663"/>
    </source>
</evidence>
<dbReference type="Gene3D" id="1.20.1070.10">
    <property type="entry name" value="Rhodopsin 7-helix transmembrane proteins"/>
    <property type="match status" value="1"/>
</dbReference>
<evidence type="ECO:0000256" key="4">
    <source>
        <dbReference type="ARBA" id="ARBA00022989"/>
    </source>
</evidence>
<feature type="region of interest" description="Disordered" evidence="7">
    <location>
        <begin position="445"/>
        <end position="478"/>
    </location>
</feature>
<protein>
    <submittedName>
        <fullName evidence="10">Proctolin receptor</fullName>
    </submittedName>
</protein>
<feature type="transmembrane region" description="Helical" evidence="8">
    <location>
        <begin position="332"/>
        <end position="358"/>
    </location>
</feature>
<organism evidence="10 11">
    <name type="scientific">Daphnia sinensis</name>
    <dbReference type="NCBI Taxonomy" id="1820382"/>
    <lineage>
        <taxon>Eukaryota</taxon>
        <taxon>Metazoa</taxon>
        <taxon>Ecdysozoa</taxon>
        <taxon>Arthropoda</taxon>
        <taxon>Crustacea</taxon>
        <taxon>Branchiopoda</taxon>
        <taxon>Diplostraca</taxon>
        <taxon>Cladocera</taxon>
        <taxon>Anomopoda</taxon>
        <taxon>Daphniidae</taxon>
        <taxon>Daphnia</taxon>
        <taxon>Daphnia similis group</taxon>
    </lineage>
</organism>
<accession>A0AAD5KGY5</accession>
<gene>
    <name evidence="10" type="ORF">GHT06_022015</name>
</gene>
<evidence type="ECO:0000256" key="6">
    <source>
        <dbReference type="RuleBase" id="RU000688"/>
    </source>
</evidence>
<evidence type="ECO:0000313" key="11">
    <source>
        <dbReference type="Proteomes" id="UP000820818"/>
    </source>
</evidence>
<feature type="transmembrane region" description="Helical" evidence="8">
    <location>
        <begin position="233"/>
        <end position="258"/>
    </location>
</feature>
<proteinExistence type="inferred from homology"/>
<keyword evidence="3 6" id="KW-0812">Transmembrane</keyword>
<evidence type="ECO:0000259" key="9">
    <source>
        <dbReference type="PROSITE" id="PS50262"/>
    </source>
</evidence>
<dbReference type="PROSITE" id="PS50262">
    <property type="entry name" value="G_PROTEIN_RECEP_F1_2"/>
    <property type="match status" value="1"/>
</dbReference>
<keyword evidence="5 8" id="KW-0472">Membrane</keyword>
<reference evidence="10 11" key="1">
    <citation type="submission" date="2022-05" db="EMBL/GenBank/DDBJ databases">
        <title>A multi-omics perspective on studying reproductive biology in Daphnia sinensis.</title>
        <authorList>
            <person name="Jia J."/>
        </authorList>
    </citation>
    <scope>NUCLEOTIDE SEQUENCE [LARGE SCALE GENOMIC DNA]</scope>
    <source>
        <strain evidence="10 11">WSL</strain>
    </source>
</reference>
<keyword evidence="4 8" id="KW-1133">Transmembrane helix</keyword>